<dbReference type="GO" id="GO:0016787">
    <property type="term" value="F:hydrolase activity"/>
    <property type="evidence" value="ECO:0007669"/>
    <property type="project" value="InterPro"/>
</dbReference>
<dbReference type="Proteomes" id="UP001174909">
    <property type="component" value="Unassembled WGS sequence"/>
</dbReference>
<keyword evidence="3" id="KW-1185">Reference proteome</keyword>
<evidence type="ECO:0000313" key="3">
    <source>
        <dbReference type="Proteomes" id="UP001174909"/>
    </source>
</evidence>
<evidence type="ECO:0000259" key="1">
    <source>
        <dbReference type="Pfam" id="PF04909"/>
    </source>
</evidence>
<accession>A0AA35TGC1</accession>
<dbReference type="InterPro" id="IPR032466">
    <property type="entry name" value="Metal_Hydrolase"/>
</dbReference>
<organism evidence="2 3">
    <name type="scientific">Geodia barretti</name>
    <name type="common">Barrett's horny sponge</name>
    <dbReference type="NCBI Taxonomy" id="519541"/>
    <lineage>
        <taxon>Eukaryota</taxon>
        <taxon>Metazoa</taxon>
        <taxon>Porifera</taxon>
        <taxon>Demospongiae</taxon>
        <taxon>Heteroscleromorpha</taxon>
        <taxon>Tetractinellida</taxon>
        <taxon>Astrophorina</taxon>
        <taxon>Geodiidae</taxon>
        <taxon>Geodia</taxon>
    </lineage>
</organism>
<dbReference type="AlphaFoldDB" id="A0AA35TGC1"/>
<comment type="caution">
    <text evidence="2">The sequence shown here is derived from an EMBL/GenBank/DDBJ whole genome shotgun (WGS) entry which is preliminary data.</text>
</comment>
<sequence length="158" mass="17421">MPAVHKYNVDDEMVKPVVEAARDNGLIVSIHSGPENCHPTRIGNVASWVPETPVIMDHMGFPDDLDAGIEAAKANQNISLGTTILRFHRRWGTDPDQVVPTEVKKAVDELGPEQIVFGSNMPEYRPIQVINAIRRLELGDDAEVLIFGDNLARIYGLA</sequence>
<gene>
    <name evidence="2" type="ORF">GBAR_LOCUS25694</name>
</gene>
<protein>
    <recommendedName>
        <fullName evidence="1">Amidohydrolase-related domain-containing protein</fullName>
    </recommendedName>
</protein>
<dbReference type="Pfam" id="PF04909">
    <property type="entry name" value="Amidohydro_2"/>
    <property type="match status" value="1"/>
</dbReference>
<name>A0AA35TGC1_GEOBA</name>
<evidence type="ECO:0000313" key="2">
    <source>
        <dbReference type="EMBL" id="CAI8046446.1"/>
    </source>
</evidence>
<reference evidence="2" key="1">
    <citation type="submission" date="2023-03" db="EMBL/GenBank/DDBJ databases">
        <authorList>
            <person name="Steffen K."/>
            <person name="Cardenas P."/>
        </authorList>
    </citation>
    <scope>NUCLEOTIDE SEQUENCE</scope>
</reference>
<dbReference type="SUPFAM" id="SSF51556">
    <property type="entry name" value="Metallo-dependent hydrolases"/>
    <property type="match status" value="1"/>
</dbReference>
<dbReference type="Gene3D" id="3.20.20.140">
    <property type="entry name" value="Metal-dependent hydrolases"/>
    <property type="match status" value="1"/>
</dbReference>
<dbReference type="EMBL" id="CASHTH010003565">
    <property type="protein sequence ID" value="CAI8046446.1"/>
    <property type="molecule type" value="Genomic_DNA"/>
</dbReference>
<dbReference type="InterPro" id="IPR006680">
    <property type="entry name" value="Amidohydro-rel"/>
</dbReference>
<feature type="domain" description="Amidohydrolase-related" evidence="1">
    <location>
        <begin position="3"/>
        <end position="157"/>
    </location>
</feature>
<proteinExistence type="predicted"/>